<keyword evidence="1" id="KW-0732">Signal</keyword>
<gene>
    <name evidence="2" type="ORF">BU26DRAFT_568902</name>
</gene>
<feature type="signal peptide" evidence="1">
    <location>
        <begin position="1"/>
        <end position="16"/>
    </location>
</feature>
<evidence type="ECO:0000256" key="1">
    <source>
        <dbReference type="SAM" id="SignalP"/>
    </source>
</evidence>
<dbReference type="EMBL" id="ML987202">
    <property type="protein sequence ID" value="KAF2244911.1"/>
    <property type="molecule type" value="Genomic_DNA"/>
</dbReference>
<dbReference type="RefSeq" id="XP_033679915.1">
    <property type="nucleotide sequence ID" value="XM_033833827.1"/>
</dbReference>
<feature type="chain" id="PRO_5025517100" evidence="1">
    <location>
        <begin position="17"/>
        <end position="87"/>
    </location>
</feature>
<dbReference type="AlphaFoldDB" id="A0A6A6I3L7"/>
<proteinExistence type="predicted"/>
<reference evidence="2" key="1">
    <citation type="journal article" date="2020" name="Stud. Mycol.">
        <title>101 Dothideomycetes genomes: a test case for predicting lifestyles and emergence of pathogens.</title>
        <authorList>
            <person name="Haridas S."/>
            <person name="Albert R."/>
            <person name="Binder M."/>
            <person name="Bloem J."/>
            <person name="Labutti K."/>
            <person name="Salamov A."/>
            <person name="Andreopoulos B."/>
            <person name="Baker S."/>
            <person name="Barry K."/>
            <person name="Bills G."/>
            <person name="Bluhm B."/>
            <person name="Cannon C."/>
            <person name="Castanera R."/>
            <person name="Culley D."/>
            <person name="Daum C."/>
            <person name="Ezra D."/>
            <person name="Gonzalez J."/>
            <person name="Henrissat B."/>
            <person name="Kuo A."/>
            <person name="Liang C."/>
            <person name="Lipzen A."/>
            <person name="Lutzoni F."/>
            <person name="Magnuson J."/>
            <person name="Mondo S."/>
            <person name="Nolan M."/>
            <person name="Ohm R."/>
            <person name="Pangilinan J."/>
            <person name="Park H.-J."/>
            <person name="Ramirez L."/>
            <person name="Alfaro M."/>
            <person name="Sun H."/>
            <person name="Tritt A."/>
            <person name="Yoshinaga Y."/>
            <person name="Zwiers L.-H."/>
            <person name="Turgeon B."/>
            <person name="Goodwin S."/>
            <person name="Spatafora J."/>
            <person name="Crous P."/>
            <person name="Grigoriev I."/>
        </authorList>
    </citation>
    <scope>NUCLEOTIDE SEQUENCE</scope>
    <source>
        <strain evidence="2">CBS 122368</strain>
    </source>
</reference>
<organism evidence="2 3">
    <name type="scientific">Trematosphaeria pertusa</name>
    <dbReference type="NCBI Taxonomy" id="390896"/>
    <lineage>
        <taxon>Eukaryota</taxon>
        <taxon>Fungi</taxon>
        <taxon>Dikarya</taxon>
        <taxon>Ascomycota</taxon>
        <taxon>Pezizomycotina</taxon>
        <taxon>Dothideomycetes</taxon>
        <taxon>Pleosporomycetidae</taxon>
        <taxon>Pleosporales</taxon>
        <taxon>Massarineae</taxon>
        <taxon>Trematosphaeriaceae</taxon>
        <taxon>Trematosphaeria</taxon>
    </lineage>
</organism>
<keyword evidence="3" id="KW-1185">Reference proteome</keyword>
<sequence length="87" mass="9398">MKIFVAAAAFGALSSAATIPIVPIPPTPTPTIIEPPVKPMSKPLACTKICAAGPYSLSCGKDWFPFQQGRCWSCCRWWDRGDEDVAE</sequence>
<name>A0A6A6I3L7_9PLEO</name>
<dbReference type="Proteomes" id="UP000800094">
    <property type="component" value="Unassembled WGS sequence"/>
</dbReference>
<evidence type="ECO:0000313" key="3">
    <source>
        <dbReference type="Proteomes" id="UP000800094"/>
    </source>
</evidence>
<dbReference type="GeneID" id="54587157"/>
<evidence type="ECO:0000313" key="2">
    <source>
        <dbReference type="EMBL" id="KAF2244911.1"/>
    </source>
</evidence>
<accession>A0A6A6I3L7</accession>
<protein>
    <submittedName>
        <fullName evidence="2">Uncharacterized protein</fullName>
    </submittedName>
</protein>